<accession>A0ACC0KRL1</accession>
<evidence type="ECO:0000313" key="1">
    <source>
        <dbReference type="EMBL" id="KAI8439143.1"/>
    </source>
</evidence>
<sequence>MSNKSVEFSNPDNLPVERLTLSVSDAGVLRKIKALDPYWAEHREMMVYESPPSGSTLLLGAVDAWKAKMRSQWISKEYMADLIYDNFIFTIPILWDTCLVYGVDNMRHVARILESVFALQPRYEGDAAAAVAFVNEAFKYIILQVNKDYDAIEPPNLPKTFEGFSEIKRPVDSKHQSPLTFTILKDLVIHMLDMAMTLRVFVETIVQLYEYGIPNLYEKLKEVGDETSVTYTEVEGYIDTARSELIDIFREILAAYKNAILNGDDTVKTDFILQAIYSNLDEPIPETTQQTQPIANGHIENIDNQPGPSTDHEIPLDIRQESLISEVRDIMPHLGDGFILKCLEHYGFNSERRLNVFDGDQFDIMTRDDVDLSKIHKGKRKDKYKNIKELLDDKSDVRQMGDIYSKYNLVCDDAAMYSDEYDDTYDSDGAAPAPADPTDERRPFVTPRALRTNARDKEMLHLDSSKDLSCVSFPSALVRVSCGRRQRHRYSGVVFLTVLNMSRIVCLLFLGVLVGAQEDEGGKCERIRLPLCQDLGYNWTAMPNLMGHRDQKEAEEAIRLIQNAACIKDERSMKI</sequence>
<keyword evidence="2" id="KW-1185">Reference proteome</keyword>
<reference evidence="1 2" key="1">
    <citation type="journal article" date="2022" name="Genome Biol. Evol.">
        <title>The Spruce Budworm Genome: Reconstructing the Evolutionary History of Antifreeze Proteins.</title>
        <authorList>
            <person name="Beliveau C."/>
            <person name="Gagne P."/>
            <person name="Picq S."/>
            <person name="Vernygora O."/>
            <person name="Keeling C.I."/>
            <person name="Pinkney K."/>
            <person name="Doucet D."/>
            <person name="Wen F."/>
            <person name="Johnston J.S."/>
            <person name="Maaroufi H."/>
            <person name="Boyle B."/>
            <person name="Laroche J."/>
            <person name="Dewar K."/>
            <person name="Juretic N."/>
            <person name="Blackburn G."/>
            <person name="Nisole A."/>
            <person name="Brunet B."/>
            <person name="Brandao M."/>
            <person name="Lumley L."/>
            <person name="Duan J."/>
            <person name="Quan G."/>
            <person name="Lucarotti C.J."/>
            <person name="Roe A.D."/>
            <person name="Sperling F.A.H."/>
            <person name="Levesque R.C."/>
            <person name="Cusson M."/>
        </authorList>
    </citation>
    <scope>NUCLEOTIDE SEQUENCE [LARGE SCALE GENOMIC DNA]</scope>
    <source>
        <strain evidence="1">Glfc:IPQL:Cfum</strain>
    </source>
</reference>
<comment type="caution">
    <text evidence="1">The sequence shown here is derived from an EMBL/GenBank/DDBJ whole genome shotgun (WGS) entry which is preliminary data.</text>
</comment>
<proteinExistence type="predicted"/>
<dbReference type="Proteomes" id="UP001064048">
    <property type="component" value="Chromosome 23"/>
</dbReference>
<name>A0ACC0KRL1_CHOFU</name>
<evidence type="ECO:0000313" key="2">
    <source>
        <dbReference type="Proteomes" id="UP001064048"/>
    </source>
</evidence>
<organism evidence="1 2">
    <name type="scientific">Choristoneura fumiferana</name>
    <name type="common">Spruce budworm moth</name>
    <name type="synonym">Archips fumiferana</name>
    <dbReference type="NCBI Taxonomy" id="7141"/>
    <lineage>
        <taxon>Eukaryota</taxon>
        <taxon>Metazoa</taxon>
        <taxon>Ecdysozoa</taxon>
        <taxon>Arthropoda</taxon>
        <taxon>Hexapoda</taxon>
        <taxon>Insecta</taxon>
        <taxon>Pterygota</taxon>
        <taxon>Neoptera</taxon>
        <taxon>Endopterygota</taxon>
        <taxon>Lepidoptera</taxon>
        <taxon>Glossata</taxon>
        <taxon>Ditrysia</taxon>
        <taxon>Tortricoidea</taxon>
        <taxon>Tortricidae</taxon>
        <taxon>Tortricinae</taxon>
        <taxon>Choristoneura</taxon>
    </lineage>
</organism>
<protein>
    <submittedName>
        <fullName evidence="1">Uncharacterized protein</fullName>
    </submittedName>
</protein>
<dbReference type="EMBL" id="CM046123">
    <property type="protein sequence ID" value="KAI8439143.1"/>
    <property type="molecule type" value="Genomic_DNA"/>
</dbReference>
<gene>
    <name evidence="1" type="ORF">MSG28_012999</name>
</gene>